<feature type="transmembrane region" description="Helical" evidence="6">
    <location>
        <begin position="12"/>
        <end position="31"/>
    </location>
</feature>
<evidence type="ECO:0000313" key="8">
    <source>
        <dbReference type="Proteomes" id="UP000228900"/>
    </source>
</evidence>
<organism evidence="7 8">
    <name type="scientific">Candidatus Falkowbacteria bacterium CG10_big_fil_rev_8_21_14_0_10_39_9</name>
    <dbReference type="NCBI Taxonomy" id="1974566"/>
    <lineage>
        <taxon>Bacteria</taxon>
        <taxon>Candidatus Falkowiibacteriota</taxon>
    </lineage>
</organism>
<dbReference type="InterPro" id="IPR045584">
    <property type="entry name" value="Pilin-like"/>
</dbReference>
<comment type="subcellular location">
    <subcellularLocation>
        <location evidence="1">Membrane</location>
        <topology evidence="1">Single-pass membrane protein</topology>
    </subcellularLocation>
</comment>
<keyword evidence="2" id="KW-0488">Methylation</keyword>
<dbReference type="Proteomes" id="UP000228900">
    <property type="component" value="Unassembled WGS sequence"/>
</dbReference>
<dbReference type="GO" id="GO:0015628">
    <property type="term" value="P:protein secretion by the type II secretion system"/>
    <property type="evidence" value="ECO:0007669"/>
    <property type="project" value="InterPro"/>
</dbReference>
<evidence type="ECO:0000256" key="5">
    <source>
        <dbReference type="ARBA" id="ARBA00023136"/>
    </source>
</evidence>
<dbReference type="GO" id="GO:0016020">
    <property type="term" value="C:membrane"/>
    <property type="evidence" value="ECO:0007669"/>
    <property type="project" value="UniProtKB-SubCell"/>
</dbReference>
<evidence type="ECO:0000256" key="1">
    <source>
        <dbReference type="ARBA" id="ARBA00004167"/>
    </source>
</evidence>
<dbReference type="PRINTS" id="PR00813">
    <property type="entry name" value="BCTERIALGSPG"/>
</dbReference>
<evidence type="ECO:0000256" key="3">
    <source>
        <dbReference type="ARBA" id="ARBA00022692"/>
    </source>
</evidence>
<dbReference type="AlphaFoldDB" id="A0A2M6WRF8"/>
<reference evidence="8" key="1">
    <citation type="submission" date="2017-09" db="EMBL/GenBank/DDBJ databases">
        <title>Depth-based differentiation of microbial function through sediment-hosted aquifers and enrichment of novel symbionts in the deep terrestrial subsurface.</title>
        <authorList>
            <person name="Probst A.J."/>
            <person name="Ladd B."/>
            <person name="Jarett J.K."/>
            <person name="Geller-Mcgrath D.E."/>
            <person name="Sieber C.M.K."/>
            <person name="Emerson J.B."/>
            <person name="Anantharaman K."/>
            <person name="Thomas B.C."/>
            <person name="Malmstrom R."/>
            <person name="Stieglmeier M."/>
            <person name="Klingl A."/>
            <person name="Woyke T."/>
            <person name="Ryan C.M."/>
            <person name="Banfield J.F."/>
        </authorList>
    </citation>
    <scope>NUCLEOTIDE SEQUENCE [LARGE SCALE GENOMIC DNA]</scope>
</reference>
<dbReference type="Gene3D" id="3.30.700.10">
    <property type="entry name" value="Glycoprotein, Type 4 Pilin"/>
    <property type="match status" value="1"/>
</dbReference>
<evidence type="ECO:0000313" key="7">
    <source>
        <dbReference type="EMBL" id="PIT95375.1"/>
    </source>
</evidence>
<evidence type="ECO:0008006" key="9">
    <source>
        <dbReference type="Google" id="ProtNLM"/>
    </source>
</evidence>
<dbReference type="Pfam" id="PF07963">
    <property type="entry name" value="N_methyl"/>
    <property type="match status" value="1"/>
</dbReference>
<dbReference type="InterPro" id="IPR012902">
    <property type="entry name" value="N_methyl_site"/>
</dbReference>
<dbReference type="PANTHER" id="PTHR30093:SF44">
    <property type="entry name" value="TYPE II SECRETION SYSTEM CORE PROTEIN G"/>
    <property type="match status" value="1"/>
</dbReference>
<sequence length="339" mass="36388">MKKKSAFTLIELLVVVAIIGILATISTVSLYNTRVKGRDVRRVADTKQIQTALELYFNDMGRYPTVSEFESGTIKSTSVLDGDRIYMLIVPSAPSPADGSCDNTSNAFTYTTDSMGTTYNISYCVGGPTGGLASGPKCAAPDGVISAACGETGSTLASRNAQRLADIQSIETAMQAMYSANGYYFTTGPLLYYNYYGDSWIDGAQRHGNCSTVTSEPANPVGGVYGPSIPCPASNNSDWCIKLGANVSDPNESSGTACNSGTVYMRNIPLNNYLPVGTWTTGLWPYHFYVYNDYNGSDDYFRISWRLEESSARASDHFVNGVATDCGSDETAPNGILCN</sequence>
<dbReference type="GO" id="GO:0015627">
    <property type="term" value="C:type II protein secretion system complex"/>
    <property type="evidence" value="ECO:0007669"/>
    <property type="project" value="InterPro"/>
</dbReference>
<keyword evidence="3 6" id="KW-0812">Transmembrane</keyword>
<protein>
    <recommendedName>
        <fullName evidence="9">Type II secretion system protein GspG C-terminal domain-containing protein</fullName>
    </recommendedName>
</protein>
<comment type="caution">
    <text evidence="7">The sequence shown here is derived from an EMBL/GenBank/DDBJ whole genome shotgun (WGS) entry which is preliminary data.</text>
</comment>
<dbReference type="EMBL" id="PFAQ01000003">
    <property type="protein sequence ID" value="PIT95375.1"/>
    <property type="molecule type" value="Genomic_DNA"/>
</dbReference>
<dbReference type="SUPFAM" id="SSF54523">
    <property type="entry name" value="Pili subunits"/>
    <property type="match status" value="1"/>
</dbReference>
<dbReference type="InterPro" id="IPR000983">
    <property type="entry name" value="Bac_GSPG_pilin"/>
</dbReference>
<dbReference type="NCBIfam" id="TIGR02532">
    <property type="entry name" value="IV_pilin_GFxxxE"/>
    <property type="match status" value="1"/>
</dbReference>
<accession>A0A2M6WRF8</accession>
<evidence type="ECO:0000256" key="6">
    <source>
        <dbReference type="SAM" id="Phobius"/>
    </source>
</evidence>
<keyword evidence="4 6" id="KW-1133">Transmembrane helix</keyword>
<proteinExistence type="predicted"/>
<evidence type="ECO:0000256" key="4">
    <source>
        <dbReference type="ARBA" id="ARBA00022989"/>
    </source>
</evidence>
<evidence type="ECO:0000256" key="2">
    <source>
        <dbReference type="ARBA" id="ARBA00022481"/>
    </source>
</evidence>
<gene>
    <name evidence="7" type="ORF">COT98_00165</name>
</gene>
<name>A0A2M6WRF8_9BACT</name>
<dbReference type="PANTHER" id="PTHR30093">
    <property type="entry name" value="GENERAL SECRETION PATHWAY PROTEIN G"/>
    <property type="match status" value="1"/>
</dbReference>
<keyword evidence="5 6" id="KW-0472">Membrane</keyword>